<dbReference type="InterPro" id="IPR051527">
    <property type="entry name" value="KLR_subfamily_B"/>
</dbReference>
<keyword evidence="4" id="KW-0735">Signal-anchor</keyword>
<dbReference type="AlphaFoldDB" id="A0A8D2AUB5"/>
<dbReference type="InterPro" id="IPR001304">
    <property type="entry name" value="C-type_lectin-like"/>
</dbReference>
<keyword evidence="5 8" id="KW-1133">Transmembrane helix</keyword>
<gene>
    <name evidence="10" type="primary">KLRB1</name>
</gene>
<keyword evidence="3" id="KW-0430">Lectin</keyword>
<accession>A0A8D2AUB5</accession>
<dbReference type="GO" id="GO:0005886">
    <property type="term" value="C:plasma membrane"/>
    <property type="evidence" value="ECO:0007669"/>
    <property type="project" value="TreeGrafter"/>
</dbReference>
<evidence type="ECO:0000256" key="1">
    <source>
        <dbReference type="ARBA" id="ARBA00004606"/>
    </source>
</evidence>
<keyword evidence="7" id="KW-1015">Disulfide bond</keyword>
<dbReference type="Proteomes" id="UP000694564">
    <property type="component" value="Chromosome 5"/>
</dbReference>
<evidence type="ECO:0000256" key="2">
    <source>
        <dbReference type="ARBA" id="ARBA00022692"/>
    </source>
</evidence>
<evidence type="ECO:0000256" key="3">
    <source>
        <dbReference type="ARBA" id="ARBA00022734"/>
    </source>
</evidence>
<dbReference type="PROSITE" id="PS50041">
    <property type="entry name" value="C_TYPE_LECTIN_2"/>
    <property type="match status" value="1"/>
</dbReference>
<name>A0A8D2AUB5_SCIVU</name>
<keyword evidence="6 8" id="KW-0472">Membrane</keyword>
<dbReference type="Pfam" id="PF00059">
    <property type="entry name" value="Lectin_C"/>
    <property type="match status" value="1"/>
</dbReference>
<comment type="subcellular location">
    <subcellularLocation>
        <location evidence="1">Membrane</location>
        <topology evidence="1">Single-pass type II membrane protein</topology>
    </subcellularLocation>
</comment>
<dbReference type="CDD" id="cd03593">
    <property type="entry name" value="CLECT_NK_receptors_like"/>
    <property type="match status" value="1"/>
</dbReference>
<dbReference type="Gene3D" id="3.10.100.10">
    <property type="entry name" value="Mannose-Binding Protein A, subunit A"/>
    <property type="match status" value="1"/>
</dbReference>
<feature type="domain" description="C-type lectin" evidence="9">
    <location>
        <begin position="101"/>
        <end position="211"/>
    </location>
</feature>
<proteinExistence type="predicted"/>
<keyword evidence="11" id="KW-1185">Reference proteome</keyword>
<reference evidence="10" key="2">
    <citation type="submission" date="2025-09" db="UniProtKB">
        <authorList>
            <consortium name="Ensembl"/>
        </authorList>
    </citation>
    <scope>IDENTIFICATION</scope>
</reference>
<evidence type="ECO:0000313" key="11">
    <source>
        <dbReference type="Proteomes" id="UP000694564"/>
    </source>
</evidence>
<dbReference type="PANTHER" id="PTHR46784">
    <property type="entry name" value="KILLER CELL LECTIN-LIKE RECEPTOR SUBFAMILY B MEMBER 1"/>
    <property type="match status" value="1"/>
</dbReference>
<keyword evidence="2 8" id="KW-0812">Transmembrane</keyword>
<protein>
    <submittedName>
        <fullName evidence="10">Killer cell lectin like receptor B1</fullName>
    </submittedName>
</protein>
<dbReference type="GO" id="GO:0042269">
    <property type="term" value="P:regulation of natural killer cell mediated cytotoxicity"/>
    <property type="evidence" value="ECO:0007669"/>
    <property type="project" value="TreeGrafter"/>
</dbReference>
<reference evidence="10" key="1">
    <citation type="submission" date="2025-08" db="UniProtKB">
        <authorList>
            <consortium name="Ensembl"/>
        </authorList>
    </citation>
    <scope>IDENTIFICATION</scope>
</reference>
<organism evidence="10 11">
    <name type="scientific">Sciurus vulgaris</name>
    <name type="common">Eurasian red squirrel</name>
    <dbReference type="NCBI Taxonomy" id="55149"/>
    <lineage>
        <taxon>Eukaryota</taxon>
        <taxon>Metazoa</taxon>
        <taxon>Chordata</taxon>
        <taxon>Craniata</taxon>
        <taxon>Vertebrata</taxon>
        <taxon>Euteleostomi</taxon>
        <taxon>Mammalia</taxon>
        <taxon>Eutheria</taxon>
        <taxon>Euarchontoglires</taxon>
        <taxon>Glires</taxon>
        <taxon>Rodentia</taxon>
        <taxon>Sciuromorpha</taxon>
        <taxon>Sciuridae</taxon>
        <taxon>Sciurinae</taxon>
        <taxon>Sciurini</taxon>
        <taxon>Sciurus</taxon>
    </lineage>
</organism>
<dbReference type="SMART" id="SM00034">
    <property type="entry name" value="CLECT"/>
    <property type="match status" value="1"/>
</dbReference>
<sequence length="225" mass="25250">MDRPVVYADLSLSRGRGPESSSPPSLPQDVCQGPPWHQLALKLGCAGIILLVLSVIGLSVLVISLTQTSPIEKSSVDVQENRNYTTETPVPLQCSIHWSQLQDKCIFFSGSSNTWKDSLADCSQRESSLLLIQDLEELRHIHDLIKTEGILYWFGLNFTLSEKNWKWINGSFLDHDILQIFGENKENSCAAISKTKVFSSNCDSENKWICEKKLKPVRNKVCPNS</sequence>
<evidence type="ECO:0000256" key="7">
    <source>
        <dbReference type="ARBA" id="ARBA00023157"/>
    </source>
</evidence>
<dbReference type="OrthoDB" id="8950604at2759"/>
<evidence type="ECO:0000256" key="5">
    <source>
        <dbReference type="ARBA" id="ARBA00022989"/>
    </source>
</evidence>
<dbReference type="PANTHER" id="PTHR46784:SF1">
    <property type="entry name" value="KILLER CELL LECTIN-LIKE RECEPTOR SUBFAMILY B MEMBER 1"/>
    <property type="match status" value="1"/>
</dbReference>
<dbReference type="Ensembl" id="ENSSVLT00005003317.1">
    <property type="protein sequence ID" value="ENSSVLP00005003036.1"/>
    <property type="gene ID" value="ENSSVLG00005002413.1"/>
</dbReference>
<evidence type="ECO:0000256" key="4">
    <source>
        <dbReference type="ARBA" id="ARBA00022968"/>
    </source>
</evidence>
<evidence type="ECO:0000256" key="6">
    <source>
        <dbReference type="ARBA" id="ARBA00023136"/>
    </source>
</evidence>
<dbReference type="InterPro" id="IPR033992">
    <property type="entry name" value="NKR-like_CTLD"/>
</dbReference>
<evidence type="ECO:0000259" key="9">
    <source>
        <dbReference type="PROSITE" id="PS50041"/>
    </source>
</evidence>
<feature type="transmembrane region" description="Helical" evidence="8">
    <location>
        <begin position="39"/>
        <end position="65"/>
    </location>
</feature>
<dbReference type="InterPro" id="IPR016187">
    <property type="entry name" value="CTDL_fold"/>
</dbReference>
<dbReference type="GeneTree" id="ENSGT00940000154685"/>
<evidence type="ECO:0000256" key="8">
    <source>
        <dbReference type="SAM" id="Phobius"/>
    </source>
</evidence>
<dbReference type="GO" id="GO:0038023">
    <property type="term" value="F:signaling receptor activity"/>
    <property type="evidence" value="ECO:0007669"/>
    <property type="project" value="TreeGrafter"/>
</dbReference>
<dbReference type="GO" id="GO:0009986">
    <property type="term" value="C:cell surface"/>
    <property type="evidence" value="ECO:0007669"/>
    <property type="project" value="TreeGrafter"/>
</dbReference>
<evidence type="ECO:0000313" key="10">
    <source>
        <dbReference type="Ensembl" id="ENSSVLP00005003036.1"/>
    </source>
</evidence>
<dbReference type="SUPFAM" id="SSF56436">
    <property type="entry name" value="C-type lectin-like"/>
    <property type="match status" value="1"/>
</dbReference>
<dbReference type="GO" id="GO:0030246">
    <property type="term" value="F:carbohydrate binding"/>
    <property type="evidence" value="ECO:0007669"/>
    <property type="project" value="UniProtKB-KW"/>
</dbReference>
<dbReference type="InterPro" id="IPR016186">
    <property type="entry name" value="C-type_lectin-like/link_sf"/>
</dbReference>